<sequence>MECMIMQETKNYQILPGAAVPFHNNVDYCVGTGRMGLALQKEYQDQLALVQREIGFKHIRGHGLFCEDMAIYQEYTDENGETKPEYNFTYLDLVMDSYCKVGLRPFLELGFMPKALASGEQTVFYWNGNVTPPKSYDAWCALVQATLRHLMERYGADEVVTWPVEVWNEPNLAGFWKDADQKEYFKLFERTFAAVKEVDKRFQVGGPAVCGGTDEVWIRAFMEFCAEKHIPVDFISRHHYTISPPQYVGHYGYCRLNPPEEGLANLHTTREIVDSFPQYRGLPIHVTEFNTSYNPKTPLHDTNQNAAYIAQQLSRLGDDNESYSYWTFGDIFEECGVPFTPFHGGFGLVANGCIPKPTFWTFRFFKDLQGTCVHRAEDSVIVQKPDGRYCGAAWNLSLQDTDRELTLQFSLPACKKDEWCLLTKTVDEETCNPLKMWHDFGEPASLSPEQKALLQQCAVPLLATEQRAAENNMIQIKLLLKKNAVVYFELKPVLRQCDRGFSYERTMCSQKESTAD</sequence>
<dbReference type="SUPFAM" id="SSF51011">
    <property type="entry name" value="Glycosyl hydrolase domain"/>
    <property type="match status" value="1"/>
</dbReference>
<protein>
    <submittedName>
        <fullName evidence="6">Xylan 1,4-beta-xylosidase</fullName>
    </submittedName>
</protein>
<evidence type="ECO:0000256" key="4">
    <source>
        <dbReference type="PIRSR" id="PIRSR600514-1"/>
    </source>
</evidence>
<feature type="domain" description="Glycosyl hydrolases family 39 N-terminal catalytic" evidence="5">
    <location>
        <begin position="21"/>
        <end position="464"/>
    </location>
</feature>
<name>A0A7G9WIN5_9FIRM</name>
<comment type="similarity">
    <text evidence="1">Belongs to the glycosyl hydrolase 39 family.</text>
</comment>
<evidence type="ECO:0000259" key="5">
    <source>
        <dbReference type="Pfam" id="PF01229"/>
    </source>
</evidence>
<accession>A0A7G9WIN5</accession>
<feature type="active site" description="Proton donor" evidence="4">
    <location>
        <position position="169"/>
    </location>
</feature>
<dbReference type="AlphaFoldDB" id="A0A7G9WIN5"/>
<evidence type="ECO:0000313" key="7">
    <source>
        <dbReference type="Proteomes" id="UP000516046"/>
    </source>
</evidence>
<dbReference type="PANTHER" id="PTHR12631">
    <property type="entry name" value="ALPHA-L-IDURONIDASE"/>
    <property type="match status" value="1"/>
</dbReference>
<dbReference type="Proteomes" id="UP000516046">
    <property type="component" value="Chromosome"/>
</dbReference>
<dbReference type="EMBL" id="CP060696">
    <property type="protein sequence ID" value="QNO18547.1"/>
    <property type="molecule type" value="Genomic_DNA"/>
</dbReference>
<dbReference type="PANTHER" id="PTHR12631:SF10">
    <property type="entry name" value="BETA-XYLOSIDASE-LIKE PROTEIN-RELATED"/>
    <property type="match status" value="1"/>
</dbReference>
<evidence type="ECO:0000256" key="1">
    <source>
        <dbReference type="ARBA" id="ARBA00008875"/>
    </source>
</evidence>
<dbReference type="Pfam" id="PF01229">
    <property type="entry name" value="Glyco_hydro_39"/>
    <property type="match status" value="1"/>
</dbReference>
<dbReference type="KEGG" id="caml:H6X83_02550"/>
<organism evidence="6 7">
    <name type="scientific">Caproicibacterium amylolyticum</name>
    <dbReference type="NCBI Taxonomy" id="2766537"/>
    <lineage>
        <taxon>Bacteria</taxon>
        <taxon>Bacillati</taxon>
        <taxon>Bacillota</taxon>
        <taxon>Clostridia</taxon>
        <taxon>Eubacteriales</taxon>
        <taxon>Oscillospiraceae</taxon>
        <taxon>Caproicibacterium</taxon>
    </lineage>
</organism>
<dbReference type="InterPro" id="IPR017853">
    <property type="entry name" value="GH"/>
</dbReference>
<dbReference type="InterPro" id="IPR049166">
    <property type="entry name" value="GH39_cat"/>
</dbReference>
<dbReference type="InterPro" id="IPR000514">
    <property type="entry name" value="Glyco_hydro_39"/>
</dbReference>
<dbReference type="Gene3D" id="2.60.40.1500">
    <property type="entry name" value="Glycosyl hydrolase domain, family 39"/>
    <property type="match status" value="1"/>
</dbReference>
<keyword evidence="7" id="KW-1185">Reference proteome</keyword>
<evidence type="ECO:0000256" key="2">
    <source>
        <dbReference type="ARBA" id="ARBA00022801"/>
    </source>
</evidence>
<proteinExistence type="inferred from homology"/>
<reference evidence="6 7" key="1">
    <citation type="submission" date="2020-08" db="EMBL/GenBank/DDBJ databases">
        <authorList>
            <person name="Ren C."/>
            <person name="Gu Y."/>
            <person name="Xu Y."/>
        </authorList>
    </citation>
    <scope>NUCLEOTIDE SEQUENCE [LARGE SCALE GENOMIC DNA]</scope>
    <source>
        <strain evidence="6 7">LBM18003</strain>
    </source>
</reference>
<keyword evidence="3" id="KW-0326">Glycosidase</keyword>
<evidence type="ECO:0000313" key="6">
    <source>
        <dbReference type="EMBL" id="QNO18547.1"/>
    </source>
</evidence>
<dbReference type="Gene3D" id="3.20.20.80">
    <property type="entry name" value="Glycosidases"/>
    <property type="match status" value="1"/>
</dbReference>
<dbReference type="GO" id="GO:0005975">
    <property type="term" value="P:carbohydrate metabolic process"/>
    <property type="evidence" value="ECO:0007669"/>
    <property type="project" value="InterPro"/>
</dbReference>
<gene>
    <name evidence="6" type="ORF">H6X83_02550</name>
</gene>
<keyword evidence="2" id="KW-0378">Hydrolase</keyword>
<evidence type="ECO:0000256" key="3">
    <source>
        <dbReference type="ARBA" id="ARBA00023295"/>
    </source>
</evidence>
<dbReference type="InterPro" id="IPR051923">
    <property type="entry name" value="Glycosyl_Hydrolase_39"/>
</dbReference>
<dbReference type="PRINTS" id="PR00745">
    <property type="entry name" value="GLHYDRLASE39"/>
</dbReference>
<dbReference type="GO" id="GO:0004553">
    <property type="term" value="F:hydrolase activity, hydrolyzing O-glycosyl compounds"/>
    <property type="evidence" value="ECO:0007669"/>
    <property type="project" value="InterPro"/>
</dbReference>
<dbReference type="SUPFAM" id="SSF51445">
    <property type="entry name" value="(Trans)glycosidases"/>
    <property type="match status" value="1"/>
</dbReference>